<proteinExistence type="predicted"/>
<dbReference type="GO" id="GO:0015910">
    <property type="term" value="P:long-chain fatty acid import into peroxisome"/>
    <property type="evidence" value="ECO:0007669"/>
    <property type="project" value="TreeGrafter"/>
</dbReference>
<accession>L1JCA3</accession>
<keyword evidence="4 6" id="KW-1133">Transmembrane helix</keyword>
<feature type="transmembrane region" description="Helical" evidence="6">
    <location>
        <begin position="291"/>
        <end position="310"/>
    </location>
</feature>
<sequence length="449" mass="51552">MLGKKTRDAALGFGCSLGFLLFVFKFNEIVQEYKARKRIRKNIVVEPGLHRTLMRIFKKACSKREVGTVIMLCTSLLLRTMGSVWVARHWGKMVKMLVTRNFRDMQRLVVQFAGTSVFLSILNALLKYYIAKLREEVREKITLWCHDKYMRKNDMIFYKANKVGDDKIEHCDHQVLSQSLKPIVDFIVYSVDLSRVQGLTTPLTLYGWFAIASCISTVSLPPYGELAAQEQRLEGMFRGVHSELITNCEQVAFLGGEVPEKDRLNESFARVLRHLSKTTAMNFNSEILRQYLNKYFVTVIGLFLVSRPYFSSTWKNMEAMSTSIQVGWGGAARQTLPGLSDCTAFARLFYHRPSFVVLDECTNGISPGTCPFHLQQLTSPADVEQEIYDRCTQMNLGIFSISHKIELKEFHDWELHYKGDSVGGWEMFKCSETRYNFSGKYMGNQSRGH</sequence>
<dbReference type="Proteomes" id="UP000011087">
    <property type="component" value="Unassembled WGS sequence"/>
</dbReference>
<dbReference type="GeneID" id="17302446"/>
<reference evidence="9" key="3">
    <citation type="submission" date="2015-06" db="UniProtKB">
        <authorList>
            <consortium name="EnsemblProtists"/>
        </authorList>
    </citation>
    <scope>IDENTIFICATION</scope>
</reference>
<dbReference type="GO" id="GO:0005524">
    <property type="term" value="F:ATP binding"/>
    <property type="evidence" value="ECO:0007669"/>
    <property type="project" value="InterPro"/>
</dbReference>
<dbReference type="GO" id="GO:0140359">
    <property type="term" value="F:ABC-type transporter activity"/>
    <property type="evidence" value="ECO:0007669"/>
    <property type="project" value="InterPro"/>
</dbReference>
<name>L1JCA3_GUITC</name>
<evidence type="ECO:0000256" key="2">
    <source>
        <dbReference type="ARBA" id="ARBA00022448"/>
    </source>
</evidence>
<dbReference type="InterPro" id="IPR027417">
    <property type="entry name" value="P-loop_NTPase"/>
</dbReference>
<dbReference type="GO" id="GO:0005778">
    <property type="term" value="C:peroxisomal membrane"/>
    <property type="evidence" value="ECO:0007669"/>
    <property type="project" value="TreeGrafter"/>
</dbReference>
<dbReference type="SUPFAM" id="SSF52540">
    <property type="entry name" value="P-loop containing nucleoside triphosphate hydrolases"/>
    <property type="match status" value="1"/>
</dbReference>
<evidence type="ECO:0000256" key="3">
    <source>
        <dbReference type="ARBA" id="ARBA00022692"/>
    </source>
</evidence>
<evidence type="ECO:0000313" key="8">
    <source>
        <dbReference type="EMBL" id="EKX45932.1"/>
    </source>
</evidence>
<feature type="transmembrane region" description="Helical" evidence="6">
    <location>
        <begin position="108"/>
        <end position="130"/>
    </location>
</feature>
<protein>
    <recommendedName>
        <fullName evidence="7">ABC transmembrane type-1 domain-containing protein</fullName>
    </recommendedName>
</protein>
<dbReference type="InterPro" id="IPR050835">
    <property type="entry name" value="ABC_transporter_sub-D"/>
</dbReference>
<comment type="subcellular location">
    <subcellularLocation>
        <location evidence="1">Plastid</location>
        <location evidence="1">Chloroplast</location>
    </subcellularLocation>
</comment>
<keyword evidence="5 6" id="KW-0472">Membrane</keyword>
<dbReference type="KEGG" id="gtt:GUITHDRAFT_108382"/>
<evidence type="ECO:0000256" key="5">
    <source>
        <dbReference type="ARBA" id="ARBA00023136"/>
    </source>
</evidence>
<evidence type="ECO:0000256" key="4">
    <source>
        <dbReference type="ARBA" id="ARBA00022989"/>
    </source>
</evidence>
<dbReference type="InterPro" id="IPR036640">
    <property type="entry name" value="ABC1_TM_sf"/>
</dbReference>
<dbReference type="AlphaFoldDB" id="L1JCA3"/>
<gene>
    <name evidence="8" type="ORF">GUITHDRAFT_108382</name>
</gene>
<dbReference type="InterPro" id="IPR011527">
    <property type="entry name" value="ABC1_TM_dom"/>
</dbReference>
<evidence type="ECO:0000259" key="7">
    <source>
        <dbReference type="Pfam" id="PF06472"/>
    </source>
</evidence>
<dbReference type="Pfam" id="PF06472">
    <property type="entry name" value="ABC_membrane_2"/>
    <property type="match status" value="1"/>
</dbReference>
<keyword evidence="2" id="KW-0813">Transport</keyword>
<dbReference type="GO" id="GO:0005324">
    <property type="term" value="F:long-chain fatty acid transmembrane transporter activity"/>
    <property type="evidence" value="ECO:0007669"/>
    <property type="project" value="TreeGrafter"/>
</dbReference>
<reference evidence="8 10" key="1">
    <citation type="journal article" date="2012" name="Nature">
        <title>Algal genomes reveal evolutionary mosaicism and the fate of nucleomorphs.</title>
        <authorList>
            <consortium name="DOE Joint Genome Institute"/>
            <person name="Curtis B.A."/>
            <person name="Tanifuji G."/>
            <person name="Burki F."/>
            <person name="Gruber A."/>
            <person name="Irimia M."/>
            <person name="Maruyama S."/>
            <person name="Arias M.C."/>
            <person name="Ball S.G."/>
            <person name="Gile G.H."/>
            <person name="Hirakawa Y."/>
            <person name="Hopkins J.F."/>
            <person name="Kuo A."/>
            <person name="Rensing S.A."/>
            <person name="Schmutz J."/>
            <person name="Symeonidi A."/>
            <person name="Elias M."/>
            <person name="Eveleigh R.J."/>
            <person name="Herman E.K."/>
            <person name="Klute M.J."/>
            <person name="Nakayama T."/>
            <person name="Obornik M."/>
            <person name="Reyes-Prieto A."/>
            <person name="Armbrust E.V."/>
            <person name="Aves S.J."/>
            <person name="Beiko R.G."/>
            <person name="Coutinho P."/>
            <person name="Dacks J.B."/>
            <person name="Durnford D.G."/>
            <person name="Fast N.M."/>
            <person name="Green B.R."/>
            <person name="Grisdale C.J."/>
            <person name="Hempel F."/>
            <person name="Henrissat B."/>
            <person name="Hoppner M.P."/>
            <person name="Ishida K."/>
            <person name="Kim E."/>
            <person name="Koreny L."/>
            <person name="Kroth P.G."/>
            <person name="Liu Y."/>
            <person name="Malik S.B."/>
            <person name="Maier U.G."/>
            <person name="McRose D."/>
            <person name="Mock T."/>
            <person name="Neilson J.A."/>
            <person name="Onodera N.T."/>
            <person name="Poole A.M."/>
            <person name="Pritham E.J."/>
            <person name="Richards T.A."/>
            <person name="Rocap G."/>
            <person name="Roy S.W."/>
            <person name="Sarai C."/>
            <person name="Schaack S."/>
            <person name="Shirato S."/>
            <person name="Slamovits C.H."/>
            <person name="Spencer D.F."/>
            <person name="Suzuki S."/>
            <person name="Worden A.Z."/>
            <person name="Zauner S."/>
            <person name="Barry K."/>
            <person name="Bell C."/>
            <person name="Bharti A.K."/>
            <person name="Crow J.A."/>
            <person name="Grimwood J."/>
            <person name="Kramer R."/>
            <person name="Lindquist E."/>
            <person name="Lucas S."/>
            <person name="Salamov A."/>
            <person name="McFadden G.I."/>
            <person name="Lane C.E."/>
            <person name="Keeling P.J."/>
            <person name="Gray M.W."/>
            <person name="Grigoriev I.V."/>
            <person name="Archibald J.M."/>
        </authorList>
    </citation>
    <scope>NUCLEOTIDE SEQUENCE</scope>
    <source>
        <strain evidence="8 10">CCMP2712</strain>
    </source>
</reference>
<dbReference type="GO" id="GO:0009507">
    <property type="term" value="C:chloroplast"/>
    <property type="evidence" value="ECO:0007669"/>
    <property type="project" value="UniProtKB-SubCell"/>
</dbReference>
<feature type="transmembrane region" description="Helical" evidence="6">
    <location>
        <begin position="6"/>
        <end position="24"/>
    </location>
</feature>
<dbReference type="GO" id="GO:0006635">
    <property type="term" value="P:fatty acid beta-oxidation"/>
    <property type="evidence" value="ECO:0007669"/>
    <property type="project" value="TreeGrafter"/>
</dbReference>
<evidence type="ECO:0000256" key="1">
    <source>
        <dbReference type="ARBA" id="ARBA00004229"/>
    </source>
</evidence>
<dbReference type="EMBL" id="JH992997">
    <property type="protein sequence ID" value="EKX45932.1"/>
    <property type="molecule type" value="Genomic_DNA"/>
</dbReference>
<organism evidence="8">
    <name type="scientific">Guillardia theta (strain CCMP2712)</name>
    <name type="common">Cryptophyte</name>
    <dbReference type="NCBI Taxonomy" id="905079"/>
    <lineage>
        <taxon>Eukaryota</taxon>
        <taxon>Cryptophyceae</taxon>
        <taxon>Pyrenomonadales</taxon>
        <taxon>Geminigeraceae</taxon>
        <taxon>Guillardia</taxon>
    </lineage>
</organism>
<feature type="domain" description="ABC transmembrane type-1" evidence="7">
    <location>
        <begin position="59"/>
        <end position="310"/>
    </location>
</feature>
<dbReference type="GO" id="GO:0042760">
    <property type="term" value="P:very long-chain fatty acid catabolic process"/>
    <property type="evidence" value="ECO:0007669"/>
    <property type="project" value="TreeGrafter"/>
</dbReference>
<evidence type="ECO:0000256" key="6">
    <source>
        <dbReference type="SAM" id="Phobius"/>
    </source>
</evidence>
<keyword evidence="3 6" id="KW-0812">Transmembrane</keyword>
<dbReference type="GO" id="GO:0007031">
    <property type="term" value="P:peroxisome organization"/>
    <property type="evidence" value="ECO:0007669"/>
    <property type="project" value="TreeGrafter"/>
</dbReference>
<feature type="transmembrane region" description="Helical" evidence="6">
    <location>
        <begin position="66"/>
        <end position="88"/>
    </location>
</feature>
<dbReference type="RefSeq" id="XP_005832912.1">
    <property type="nucleotide sequence ID" value="XM_005832855.1"/>
</dbReference>
<evidence type="ECO:0000313" key="10">
    <source>
        <dbReference type="Proteomes" id="UP000011087"/>
    </source>
</evidence>
<dbReference type="PANTHER" id="PTHR11384:SF67">
    <property type="entry name" value="ATP-BINDING CASSETTE SUB-FAMILY D MEMBER 1"/>
    <property type="match status" value="1"/>
</dbReference>
<evidence type="ECO:0000313" key="9">
    <source>
        <dbReference type="EnsemblProtists" id="EKX45932"/>
    </source>
</evidence>
<dbReference type="PaxDb" id="55529-EKX45932"/>
<dbReference type="eggNOG" id="KOG0060">
    <property type="taxonomic scope" value="Eukaryota"/>
</dbReference>
<dbReference type="SUPFAM" id="SSF90123">
    <property type="entry name" value="ABC transporter transmembrane region"/>
    <property type="match status" value="1"/>
</dbReference>
<dbReference type="STRING" id="905079.L1JCA3"/>
<keyword evidence="10" id="KW-1185">Reference proteome</keyword>
<dbReference type="HOGENOM" id="CLU_610384_0_0_1"/>
<dbReference type="PANTHER" id="PTHR11384">
    <property type="entry name" value="ATP-BINDING CASSETTE, SUB-FAMILY D MEMBER"/>
    <property type="match status" value="1"/>
</dbReference>
<dbReference type="EnsemblProtists" id="EKX45932">
    <property type="protein sequence ID" value="EKX45932"/>
    <property type="gene ID" value="GUITHDRAFT_108382"/>
</dbReference>
<dbReference type="Gene3D" id="1.20.1560.10">
    <property type="entry name" value="ABC transporter type 1, transmembrane domain"/>
    <property type="match status" value="1"/>
</dbReference>
<dbReference type="OrthoDB" id="422637at2759"/>
<reference evidence="10" key="2">
    <citation type="submission" date="2012-11" db="EMBL/GenBank/DDBJ databases">
        <authorList>
            <person name="Kuo A."/>
            <person name="Curtis B.A."/>
            <person name="Tanifuji G."/>
            <person name="Burki F."/>
            <person name="Gruber A."/>
            <person name="Irimia M."/>
            <person name="Maruyama S."/>
            <person name="Arias M.C."/>
            <person name="Ball S.G."/>
            <person name="Gile G.H."/>
            <person name="Hirakawa Y."/>
            <person name="Hopkins J.F."/>
            <person name="Rensing S.A."/>
            <person name="Schmutz J."/>
            <person name="Symeonidi A."/>
            <person name="Elias M."/>
            <person name="Eveleigh R.J."/>
            <person name="Herman E.K."/>
            <person name="Klute M.J."/>
            <person name="Nakayama T."/>
            <person name="Obornik M."/>
            <person name="Reyes-Prieto A."/>
            <person name="Armbrust E.V."/>
            <person name="Aves S.J."/>
            <person name="Beiko R.G."/>
            <person name="Coutinho P."/>
            <person name="Dacks J.B."/>
            <person name="Durnford D.G."/>
            <person name="Fast N.M."/>
            <person name="Green B.R."/>
            <person name="Grisdale C."/>
            <person name="Hempe F."/>
            <person name="Henrissat B."/>
            <person name="Hoppner M.P."/>
            <person name="Ishida K.-I."/>
            <person name="Kim E."/>
            <person name="Koreny L."/>
            <person name="Kroth P.G."/>
            <person name="Liu Y."/>
            <person name="Malik S.-B."/>
            <person name="Maier U.G."/>
            <person name="McRose D."/>
            <person name="Mock T."/>
            <person name="Neilson J.A."/>
            <person name="Onodera N.T."/>
            <person name="Poole A.M."/>
            <person name="Pritham E.J."/>
            <person name="Richards T.A."/>
            <person name="Rocap G."/>
            <person name="Roy S.W."/>
            <person name="Sarai C."/>
            <person name="Schaack S."/>
            <person name="Shirato S."/>
            <person name="Slamovits C.H."/>
            <person name="Spencer D.F."/>
            <person name="Suzuki S."/>
            <person name="Worden A.Z."/>
            <person name="Zauner S."/>
            <person name="Barry K."/>
            <person name="Bell C."/>
            <person name="Bharti A.K."/>
            <person name="Crow J.A."/>
            <person name="Grimwood J."/>
            <person name="Kramer R."/>
            <person name="Lindquist E."/>
            <person name="Lucas S."/>
            <person name="Salamov A."/>
            <person name="McFadden G.I."/>
            <person name="Lane C.E."/>
            <person name="Keeling P.J."/>
            <person name="Gray M.W."/>
            <person name="Grigoriev I.V."/>
            <person name="Archibald J.M."/>
        </authorList>
    </citation>
    <scope>NUCLEOTIDE SEQUENCE</scope>
    <source>
        <strain evidence="10">CCMP2712</strain>
    </source>
</reference>